<accession>A0A8T0I5A6</accession>
<dbReference type="Proteomes" id="UP000822688">
    <property type="component" value="Chromosome 5"/>
</dbReference>
<dbReference type="EMBL" id="CM026425">
    <property type="protein sequence ID" value="KAG0577613.1"/>
    <property type="molecule type" value="Genomic_DNA"/>
</dbReference>
<keyword evidence="2" id="KW-1185">Reference proteome</keyword>
<evidence type="ECO:0000313" key="1">
    <source>
        <dbReference type="EMBL" id="KAG0577613.1"/>
    </source>
</evidence>
<gene>
    <name evidence="1" type="ORF">KC19_5G167800</name>
</gene>
<protein>
    <submittedName>
        <fullName evidence="1">Uncharacterized protein</fullName>
    </submittedName>
</protein>
<evidence type="ECO:0000313" key="2">
    <source>
        <dbReference type="Proteomes" id="UP000822688"/>
    </source>
</evidence>
<name>A0A8T0I5A6_CERPU</name>
<dbReference type="AlphaFoldDB" id="A0A8T0I5A6"/>
<reference evidence="1" key="1">
    <citation type="submission" date="2020-06" db="EMBL/GenBank/DDBJ databases">
        <title>WGS assembly of Ceratodon purpureus strain R40.</title>
        <authorList>
            <person name="Carey S.B."/>
            <person name="Jenkins J."/>
            <person name="Shu S."/>
            <person name="Lovell J.T."/>
            <person name="Sreedasyam A."/>
            <person name="Maumus F."/>
            <person name="Tiley G.P."/>
            <person name="Fernandez-Pozo N."/>
            <person name="Barry K."/>
            <person name="Chen C."/>
            <person name="Wang M."/>
            <person name="Lipzen A."/>
            <person name="Daum C."/>
            <person name="Saski C.A."/>
            <person name="Payton A.C."/>
            <person name="Mcbreen J.C."/>
            <person name="Conrad R.E."/>
            <person name="Kollar L.M."/>
            <person name="Olsson S."/>
            <person name="Huttunen S."/>
            <person name="Landis J.B."/>
            <person name="Wickett N.J."/>
            <person name="Johnson M.G."/>
            <person name="Rensing S.A."/>
            <person name="Grimwood J."/>
            <person name="Schmutz J."/>
            <person name="Mcdaniel S.F."/>
        </authorList>
    </citation>
    <scope>NUCLEOTIDE SEQUENCE</scope>
    <source>
        <strain evidence="1">R40</strain>
    </source>
</reference>
<proteinExistence type="predicted"/>
<sequence length="112" mass="13059">MVLPPFSGLTLFFIGTNLLPLHRILHILKLIFSTHSSHFVASSQHEWGIRVPARNAYIIWLQEFISRFLQMRGSVEFTDQSGISAYLHKYQRLRVEFISCFLHMAFVLHTSI</sequence>
<organism evidence="1 2">
    <name type="scientific">Ceratodon purpureus</name>
    <name type="common">Fire moss</name>
    <name type="synonym">Dicranum purpureum</name>
    <dbReference type="NCBI Taxonomy" id="3225"/>
    <lineage>
        <taxon>Eukaryota</taxon>
        <taxon>Viridiplantae</taxon>
        <taxon>Streptophyta</taxon>
        <taxon>Embryophyta</taxon>
        <taxon>Bryophyta</taxon>
        <taxon>Bryophytina</taxon>
        <taxon>Bryopsida</taxon>
        <taxon>Dicranidae</taxon>
        <taxon>Pseudoditrichales</taxon>
        <taxon>Ditrichaceae</taxon>
        <taxon>Ceratodon</taxon>
    </lineage>
</organism>
<comment type="caution">
    <text evidence="1">The sequence shown here is derived from an EMBL/GenBank/DDBJ whole genome shotgun (WGS) entry which is preliminary data.</text>
</comment>